<dbReference type="EMBL" id="QBMN01000255">
    <property type="protein sequence ID" value="PZO33411.1"/>
    <property type="molecule type" value="Genomic_DNA"/>
</dbReference>
<dbReference type="AlphaFoldDB" id="A0A2W4XBU6"/>
<reference evidence="3" key="1">
    <citation type="submission" date="2018-04" db="EMBL/GenBank/DDBJ databases">
        <authorList>
            <person name="Cornet L."/>
        </authorList>
    </citation>
    <scope>NUCLEOTIDE SEQUENCE [LARGE SCALE GENOMIC DNA]</scope>
</reference>
<reference evidence="2 3" key="2">
    <citation type="submission" date="2018-06" db="EMBL/GenBank/DDBJ databases">
        <title>Metagenomic assembly of (sub)arctic Cyanobacteria and their associated microbiome from non-axenic cultures.</title>
        <authorList>
            <person name="Baurain D."/>
        </authorList>
    </citation>
    <scope>NUCLEOTIDE SEQUENCE [LARGE SCALE GENOMIC DNA]</scope>
    <source>
        <strain evidence="2">ULC041bin1</strain>
    </source>
</reference>
<evidence type="ECO:0000256" key="1">
    <source>
        <dbReference type="SAM" id="MobiDB-lite"/>
    </source>
</evidence>
<accession>A0A2W4XBU6</accession>
<feature type="region of interest" description="Disordered" evidence="1">
    <location>
        <begin position="76"/>
        <end position="98"/>
    </location>
</feature>
<dbReference type="Proteomes" id="UP000249081">
    <property type="component" value="Unassembled WGS sequence"/>
</dbReference>
<evidence type="ECO:0008006" key="4">
    <source>
        <dbReference type="Google" id="ProtNLM"/>
    </source>
</evidence>
<gene>
    <name evidence="2" type="ORF">DCF17_21965</name>
</gene>
<protein>
    <recommendedName>
        <fullName evidence="4">Ribbon-helix-helix protein CopG domain-containing protein</fullName>
    </recommendedName>
</protein>
<proteinExistence type="predicted"/>
<comment type="caution">
    <text evidence="2">The sequence shown here is derived from an EMBL/GenBank/DDBJ whole genome shotgun (WGS) entry which is preliminary data.</text>
</comment>
<name>A0A2W4XBU6_9CYAN</name>
<evidence type="ECO:0000313" key="3">
    <source>
        <dbReference type="Proteomes" id="UP000249081"/>
    </source>
</evidence>
<organism evidence="2 3">
    <name type="scientific">Shackletoniella antarctica</name>
    <dbReference type="NCBI Taxonomy" id="268115"/>
    <lineage>
        <taxon>Bacteria</taxon>
        <taxon>Bacillati</taxon>
        <taxon>Cyanobacteriota</taxon>
        <taxon>Cyanophyceae</taxon>
        <taxon>Oculatellales</taxon>
        <taxon>Oculatellaceae</taxon>
        <taxon>Shackletoniella</taxon>
    </lineage>
</organism>
<sequence length="174" mass="18486">MTRKLVSYRLADDLQQALKARASSEGISATELVNRLLRQGLLAASPDTAMDTATGNAMQQRMSQLEQVLHQLERRVAAAGDRPGSGSDQSPTSPEELGGRLLALEQKLDALTIGVEASCRSLNQLHRSVGLADAPGLPGLPLSAPAAPYPADWSEQVVQLPLAALRKLLADQSE</sequence>
<evidence type="ECO:0000313" key="2">
    <source>
        <dbReference type="EMBL" id="PZO33411.1"/>
    </source>
</evidence>